<feature type="binding site" evidence="5">
    <location>
        <position position="187"/>
    </location>
    <ligand>
        <name>substrate</name>
    </ligand>
</feature>
<evidence type="ECO:0000256" key="1">
    <source>
        <dbReference type="ARBA" id="ARBA00022676"/>
    </source>
</evidence>
<feature type="region of interest" description="RNA binding" evidence="5">
    <location>
        <begin position="245"/>
        <end position="251"/>
    </location>
</feature>
<dbReference type="InterPro" id="IPR036511">
    <property type="entry name" value="TGT-like_sf"/>
</dbReference>
<comment type="catalytic activity">
    <reaction evidence="5">
        <text>7-aminomethyl-7-carbaguanine + guanosine(34) in tRNA = 7-aminomethyl-7-carbaguanosine(34) in tRNA + guanine</text>
        <dbReference type="Rhea" id="RHEA:24104"/>
        <dbReference type="Rhea" id="RHEA-COMP:10341"/>
        <dbReference type="Rhea" id="RHEA-COMP:10342"/>
        <dbReference type="ChEBI" id="CHEBI:16235"/>
        <dbReference type="ChEBI" id="CHEBI:58703"/>
        <dbReference type="ChEBI" id="CHEBI:74269"/>
        <dbReference type="ChEBI" id="CHEBI:82833"/>
        <dbReference type="EC" id="2.4.2.29"/>
    </reaction>
</comment>
<sequence>MIFKVESRIKGTKIKAGTIYTQRGIVKTPVFMPVGTLGSVKTLASQDLENLGAQIILSNAYHLYLRPGLEVIEKHRGLHAFMNWKKPILIDSGGFQVMSLNTLRKVNNNGVIFKSHIDGSEHEFTPELVMKIHSVLHSDFAMPLDVCLPFGATVEEAEKAVNLTTSWAEKSITSAYVPLSNIMGIVQGGFYLPLRIKSLEEIKKNGFSGVALGGFSVGESKSTMYKLLTEFQEYLPDNKPVYLMGVGSPLAILKTISLGIDMFDSVLPTRLGRNGSAYTSKGRISLKNTIYKDDLQPLDSDCTCTVCLSYTRAYLRHLFLSGEILPLRLFTYHNLYYIINLVNKARQAIINDSFYNFWESFRNNYSPRGKEIEQEDNDNAD</sequence>
<accession>A0A9E2BFH2</accession>
<dbReference type="InterPro" id="IPR004803">
    <property type="entry name" value="TGT"/>
</dbReference>
<dbReference type="GO" id="GO:0008616">
    <property type="term" value="P:tRNA queuosine(34) biosynthetic process"/>
    <property type="evidence" value="ECO:0007669"/>
    <property type="project" value="UniProtKB-UniRule"/>
</dbReference>
<comment type="pathway">
    <text evidence="5">tRNA modification; tRNA-queuosine biosynthesis.</text>
</comment>
<protein>
    <recommendedName>
        <fullName evidence="5">Queuine tRNA-ribosyltransferase</fullName>
        <ecNumber evidence="5">2.4.2.29</ecNumber>
    </recommendedName>
    <alternativeName>
        <fullName evidence="5">Guanine insertion enzyme</fullName>
    </alternativeName>
    <alternativeName>
        <fullName evidence="5">tRNA-guanine transglycosylase</fullName>
    </alternativeName>
</protein>
<evidence type="ECO:0000256" key="2">
    <source>
        <dbReference type="ARBA" id="ARBA00022679"/>
    </source>
</evidence>
<name>A0A9E2BFH2_PSYF1</name>
<proteinExistence type="inferred from homology"/>
<feature type="active site" description="Proton acceptor" evidence="5">
    <location>
        <position position="91"/>
    </location>
</feature>
<gene>
    <name evidence="5 7" type="primary">tgt</name>
    <name evidence="7" type="ORF">DDT42_00491</name>
</gene>
<dbReference type="GO" id="GO:0005829">
    <property type="term" value="C:cytosol"/>
    <property type="evidence" value="ECO:0007669"/>
    <property type="project" value="TreeGrafter"/>
</dbReference>
<feature type="active site" description="Nucleophile" evidence="5">
    <location>
        <position position="264"/>
    </location>
</feature>
<dbReference type="Gene3D" id="3.20.20.105">
    <property type="entry name" value="Queuine tRNA-ribosyltransferase-like"/>
    <property type="match status" value="1"/>
</dbReference>
<feature type="binding site" evidence="5">
    <location>
        <position position="304"/>
    </location>
    <ligand>
        <name>Zn(2+)</name>
        <dbReference type="ChEBI" id="CHEBI:29105"/>
    </ligand>
</feature>
<feature type="binding site" evidence="5">
    <location>
        <position position="145"/>
    </location>
    <ligand>
        <name>substrate</name>
    </ligand>
</feature>
<dbReference type="InterPro" id="IPR050076">
    <property type="entry name" value="ArchSynthase1/Queuine_TRR"/>
</dbReference>
<feature type="binding site" evidence="5">
    <location>
        <position position="333"/>
    </location>
    <ligand>
        <name>Zn(2+)</name>
        <dbReference type="ChEBI" id="CHEBI:29105"/>
    </ligand>
</feature>
<dbReference type="EC" id="2.4.2.29" evidence="5"/>
<dbReference type="PANTHER" id="PTHR46499">
    <property type="entry name" value="QUEUINE TRNA-RIBOSYLTRANSFERASE"/>
    <property type="match status" value="1"/>
</dbReference>
<comment type="caution">
    <text evidence="7">The sequence shown here is derived from an EMBL/GenBank/DDBJ whole genome shotgun (WGS) entry which is preliminary data.</text>
</comment>
<comment type="function">
    <text evidence="5">Catalyzes the base-exchange of a guanine (G) residue with the queuine precursor 7-aminomethyl-7-deazaguanine (PreQ1) at position 34 (anticodon wobble position) in tRNAs with GU(N) anticodons (tRNA-Asp, -Asn, -His and -Tyr). Catalysis occurs through a double-displacement mechanism. The nucleophile active site attacks the C1' of nucleotide 34 to detach the guanine base from the RNA, forming a covalent enzyme-RNA intermediate. The proton acceptor active site deprotonates the incoming PreQ1, allowing a nucleophilic attack on the C1' of the ribose to form the product. After dissociation, two additional enzymatic reactions on the tRNA convert PreQ1 to queuine (Q), resulting in the hypermodified nucleoside queuosine (7-(((4,5-cis-dihydroxy-2-cyclopenten-1-yl)amino)methyl)-7-deazaguanosine).</text>
</comment>
<organism evidence="7 8">
    <name type="scientific">Psychracetigena formicireducens</name>
    <dbReference type="NCBI Taxonomy" id="2986056"/>
    <lineage>
        <taxon>Bacteria</taxon>
        <taxon>Bacillati</taxon>
        <taxon>Candidatus Lithacetigenota</taxon>
        <taxon>Candidatus Psychracetigena</taxon>
    </lineage>
</organism>
<dbReference type="SUPFAM" id="SSF51713">
    <property type="entry name" value="tRNA-guanine transglycosylase"/>
    <property type="match status" value="1"/>
</dbReference>
<dbReference type="NCBIfam" id="TIGR00449">
    <property type="entry name" value="tgt_general"/>
    <property type="match status" value="1"/>
</dbReference>
<feature type="region of interest" description="RNA binding; important for wobble base 34 recognition" evidence="5">
    <location>
        <begin position="269"/>
        <end position="273"/>
    </location>
</feature>
<keyword evidence="4 5" id="KW-0671">Queuosine biosynthesis</keyword>
<dbReference type="InterPro" id="IPR002616">
    <property type="entry name" value="tRNA_ribo_trans-like"/>
</dbReference>
<evidence type="ECO:0000259" key="6">
    <source>
        <dbReference type="Pfam" id="PF01702"/>
    </source>
</evidence>
<evidence type="ECO:0000256" key="5">
    <source>
        <dbReference type="HAMAP-Rule" id="MF_00168"/>
    </source>
</evidence>
<dbReference type="AlphaFoldDB" id="A0A9E2BFH2"/>
<dbReference type="GO" id="GO:0008479">
    <property type="term" value="F:tRNA-guanosine(34) queuine transglycosylase activity"/>
    <property type="evidence" value="ECO:0007669"/>
    <property type="project" value="UniProtKB-UniRule"/>
</dbReference>
<dbReference type="EMBL" id="QLTW01000015">
    <property type="protein sequence ID" value="MBT9144646.1"/>
    <property type="molecule type" value="Genomic_DNA"/>
</dbReference>
<evidence type="ECO:0000313" key="7">
    <source>
        <dbReference type="EMBL" id="MBT9144646.1"/>
    </source>
</evidence>
<keyword evidence="3 5" id="KW-0819">tRNA processing</keyword>
<dbReference type="PANTHER" id="PTHR46499:SF1">
    <property type="entry name" value="QUEUINE TRNA-RIBOSYLTRANSFERASE"/>
    <property type="match status" value="1"/>
</dbReference>
<comment type="cofactor">
    <cofactor evidence="5">
        <name>Zn(2+)</name>
        <dbReference type="ChEBI" id="CHEBI:29105"/>
    </cofactor>
    <text evidence="5">Binds 1 zinc ion per subunit.</text>
</comment>
<evidence type="ECO:0000313" key="8">
    <source>
        <dbReference type="Proteomes" id="UP000811545"/>
    </source>
</evidence>
<evidence type="ECO:0000256" key="3">
    <source>
        <dbReference type="ARBA" id="ARBA00022694"/>
    </source>
</evidence>
<dbReference type="Proteomes" id="UP000811545">
    <property type="component" value="Unassembled WGS sequence"/>
</dbReference>
<keyword evidence="5" id="KW-0479">Metal-binding</keyword>
<comment type="similarity">
    <text evidence="5">Belongs to the queuine tRNA-ribosyltransferase family.</text>
</comment>
<keyword evidence="2 5" id="KW-0808">Transferase</keyword>
<feature type="binding site" evidence="5">
    <location>
        <position position="214"/>
    </location>
    <ligand>
        <name>substrate</name>
    </ligand>
</feature>
<evidence type="ECO:0000256" key="4">
    <source>
        <dbReference type="ARBA" id="ARBA00022785"/>
    </source>
</evidence>
<dbReference type="Pfam" id="PF01702">
    <property type="entry name" value="TGT"/>
    <property type="match status" value="1"/>
</dbReference>
<feature type="binding site" evidence="5">
    <location>
        <begin position="91"/>
        <end position="95"/>
    </location>
    <ligand>
        <name>substrate</name>
    </ligand>
</feature>
<comment type="subunit">
    <text evidence="5">Homodimer. Within each dimer, one monomer is responsible for RNA recognition and catalysis, while the other monomer binds to the replacement base PreQ1.</text>
</comment>
<keyword evidence="1 5" id="KW-0328">Glycosyltransferase</keyword>
<dbReference type="NCBIfam" id="TIGR00430">
    <property type="entry name" value="Q_tRNA_tgt"/>
    <property type="match status" value="1"/>
</dbReference>
<feature type="binding site" evidence="5">
    <location>
        <position position="302"/>
    </location>
    <ligand>
        <name>Zn(2+)</name>
        <dbReference type="ChEBI" id="CHEBI:29105"/>
    </ligand>
</feature>
<dbReference type="HAMAP" id="MF_00168">
    <property type="entry name" value="Q_tRNA_Tgt"/>
    <property type="match status" value="1"/>
</dbReference>
<reference evidence="7 8" key="1">
    <citation type="journal article" date="2021" name="bioRxiv">
        <title>Unique metabolic strategies in Hadean analogues reveal hints for primordial physiology.</title>
        <authorList>
            <person name="Nobu M.K."/>
            <person name="Nakai R."/>
            <person name="Tamazawa S."/>
            <person name="Mori H."/>
            <person name="Toyoda A."/>
            <person name="Ijiri A."/>
            <person name="Suzuki S."/>
            <person name="Kurokawa K."/>
            <person name="Kamagata Y."/>
            <person name="Tamaki H."/>
        </authorList>
    </citation>
    <scope>NUCLEOTIDE SEQUENCE [LARGE SCALE GENOMIC DNA]</scope>
    <source>
        <strain evidence="7">BS525</strain>
    </source>
</reference>
<dbReference type="GO" id="GO:0046872">
    <property type="term" value="F:metal ion binding"/>
    <property type="evidence" value="ECO:0007669"/>
    <property type="project" value="UniProtKB-KW"/>
</dbReference>
<feature type="binding site" evidence="5">
    <location>
        <position position="307"/>
    </location>
    <ligand>
        <name>Zn(2+)</name>
        <dbReference type="ChEBI" id="CHEBI:29105"/>
    </ligand>
</feature>
<keyword evidence="5" id="KW-0862">Zinc</keyword>
<feature type="domain" description="tRNA-guanine(15) transglycosylase-like" evidence="6">
    <location>
        <begin position="14"/>
        <end position="366"/>
    </location>
</feature>